<protein>
    <submittedName>
        <fullName evidence="1">Uncharacterized protein</fullName>
    </submittedName>
</protein>
<sequence length="51" mass="5912">MPGSGGQNTIRLIKCASYHLEVRASSRDYIRRALLFWGLIYNYLKDSLNYS</sequence>
<dbReference type="AlphaFoldDB" id="A0A133ZV22"/>
<proteinExistence type="predicted"/>
<evidence type="ECO:0000313" key="1">
    <source>
        <dbReference type="EMBL" id="KXB59265.1"/>
    </source>
</evidence>
<dbReference type="STRING" id="1379.HMPREF3186_01252"/>
<evidence type="ECO:0000313" key="2">
    <source>
        <dbReference type="Proteomes" id="UP000070355"/>
    </source>
</evidence>
<dbReference type="EMBL" id="LSDC01000078">
    <property type="protein sequence ID" value="KXB59265.1"/>
    <property type="molecule type" value="Genomic_DNA"/>
</dbReference>
<name>A0A133ZV22_9BACL</name>
<organism evidence="1 2">
    <name type="scientific">Gemella haemolysans</name>
    <dbReference type="NCBI Taxonomy" id="1379"/>
    <lineage>
        <taxon>Bacteria</taxon>
        <taxon>Bacillati</taxon>
        <taxon>Bacillota</taxon>
        <taxon>Bacilli</taxon>
        <taxon>Bacillales</taxon>
        <taxon>Gemellaceae</taxon>
        <taxon>Gemella</taxon>
    </lineage>
</organism>
<dbReference type="PATRIC" id="fig|1379.3.peg.1232"/>
<comment type="caution">
    <text evidence="1">The sequence shown here is derived from an EMBL/GenBank/DDBJ whole genome shotgun (WGS) entry which is preliminary data.</text>
</comment>
<accession>A0A133ZV22</accession>
<gene>
    <name evidence="1" type="ORF">HMPREF3186_01252</name>
</gene>
<reference evidence="2" key="1">
    <citation type="submission" date="2016-01" db="EMBL/GenBank/DDBJ databases">
        <authorList>
            <person name="Mitreva M."/>
            <person name="Pepin K.H."/>
            <person name="Mihindukulasuriya K.A."/>
            <person name="Fulton R."/>
            <person name="Fronick C."/>
            <person name="O'Laughlin M."/>
            <person name="Miner T."/>
            <person name="Herter B."/>
            <person name="Rosa B.A."/>
            <person name="Cordes M."/>
            <person name="Tomlinson C."/>
            <person name="Wollam A."/>
            <person name="Palsikar V.B."/>
            <person name="Mardis E.R."/>
            <person name="Wilson R.K."/>
        </authorList>
    </citation>
    <scope>NUCLEOTIDE SEQUENCE [LARGE SCALE GENOMIC DNA]</scope>
    <source>
        <strain evidence="2">DNF01167</strain>
    </source>
</reference>
<dbReference type="Proteomes" id="UP000070355">
    <property type="component" value="Unassembled WGS sequence"/>
</dbReference>